<feature type="transmembrane region" description="Helical" evidence="8">
    <location>
        <begin position="298"/>
        <end position="319"/>
    </location>
</feature>
<dbReference type="PANTHER" id="PTHR48021:SF1">
    <property type="entry name" value="GH07001P-RELATED"/>
    <property type="match status" value="1"/>
</dbReference>
<evidence type="ECO:0000256" key="6">
    <source>
        <dbReference type="ARBA" id="ARBA00022989"/>
    </source>
</evidence>
<evidence type="ECO:0000256" key="1">
    <source>
        <dbReference type="ARBA" id="ARBA00004651"/>
    </source>
</evidence>
<dbReference type="Gene3D" id="1.20.1250.20">
    <property type="entry name" value="MFS general substrate transporter like domains"/>
    <property type="match status" value="1"/>
</dbReference>
<dbReference type="PANTHER" id="PTHR48021">
    <property type="match status" value="1"/>
</dbReference>
<keyword evidence="3" id="KW-1003">Cell membrane</keyword>
<dbReference type="PROSITE" id="PS00217">
    <property type="entry name" value="SUGAR_TRANSPORT_2"/>
    <property type="match status" value="1"/>
</dbReference>
<reference evidence="10 11" key="2">
    <citation type="submission" date="2019-01" db="EMBL/GenBank/DDBJ databases">
        <title>The decoding of complex shrimp genome reveals the adaptation for benthos swimmer, frequently molting mechanism and breeding impact on genome.</title>
        <authorList>
            <person name="Sun Y."/>
            <person name="Gao Y."/>
            <person name="Yu Y."/>
        </authorList>
    </citation>
    <scope>NUCLEOTIDE SEQUENCE [LARGE SCALE GENOMIC DNA]</scope>
    <source>
        <tissue evidence="10">Muscle</tissue>
    </source>
</reference>
<feature type="transmembrane region" description="Helical" evidence="8">
    <location>
        <begin position="145"/>
        <end position="167"/>
    </location>
</feature>
<evidence type="ECO:0000256" key="8">
    <source>
        <dbReference type="SAM" id="Phobius"/>
    </source>
</evidence>
<dbReference type="EMBL" id="QCYY01003133">
    <property type="protein sequence ID" value="ROT65145.1"/>
    <property type="molecule type" value="Genomic_DNA"/>
</dbReference>
<feature type="transmembrane region" description="Helical" evidence="8">
    <location>
        <begin position="120"/>
        <end position="139"/>
    </location>
</feature>
<dbReference type="InterPro" id="IPR020846">
    <property type="entry name" value="MFS_dom"/>
</dbReference>
<name>A0A3R7Q057_PENVA</name>
<comment type="caution">
    <text evidence="10">The sequence shown here is derived from an EMBL/GenBank/DDBJ whole genome shotgun (WGS) entry which is preliminary data.</text>
</comment>
<dbReference type="InterPro" id="IPR005829">
    <property type="entry name" value="Sugar_transporter_CS"/>
</dbReference>
<dbReference type="Pfam" id="PF00083">
    <property type="entry name" value="Sugar_tr"/>
    <property type="match status" value="1"/>
</dbReference>
<evidence type="ECO:0000313" key="10">
    <source>
        <dbReference type="EMBL" id="ROT65145.1"/>
    </source>
</evidence>
<feature type="transmembrane region" description="Helical" evidence="8">
    <location>
        <begin position="399"/>
        <end position="417"/>
    </location>
</feature>
<proteinExistence type="predicted"/>
<feature type="transmembrane region" description="Helical" evidence="8">
    <location>
        <begin position="367"/>
        <end position="387"/>
    </location>
</feature>
<dbReference type="OrthoDB" id="6133115at2759"/>
<dbReference type="PROSITE" id="PS50850">
    <property type="entry name" value="MFS"/>
    <property type="match status" value="1"/>
</dbReference>
<feature type="domain" description="Major facilitator superfamily (MFS) profile" evidence="9">
    <location>
        <begin position="1"/>
        <end position="421"/>
    </location>
</feature>
<feature type="transmembrane region" description="Helical" evidence="8">
    <location>
        <begin position="269"/>
        <end position="291"/>
    </location>
</feature>
<keyword evidence="11" id="KW-1185">Reference proteome</keyword>
<sequence>MGMGTILGFSGITLPQLTDSTSNDLVLSTFQVAIFSSVINLGAAVGCIAGGVPLVRIGQRLTLLMILPVALLAWLTLFTSQYVWGLVAARAVLGVAMGIMASSSVNYIVELADSSLRGRLVALLNISRYLGYLFIYAVGSSTLTWREVALVCGCVTTVPPFVGLLFLPDSPRWLATRDRLEEAHRSLVFFRGPDYDSVQELNSILAQLDQSVGSCKSTRDQLRRMRQPAILRSSMIIAFLHLTMAFSGSFVVSAYLVTIFDAAHVSLSSYYSAVVIGLVRLVGVSVNILFIDVVGRKPLLITSCSVCGACLFMLGGFFYDQAFEIEFSEMWVPLACLSVYIFFSSLGFPVVELVLGEFLPTTVRATAVSILYTVLFVGVFAAVQTYPYVADAVGRYGAFWVYGVCNFLMAIVSALTLTETRGQTLEQISQQQQQARGT</sequence>
<evidence type="ECO:0000256" key="7">
    <source>
        <dbReference type="ARBA" id="ARBA00023136"/>
    </source>
</evidence>
<dbReference type="GO" id="GO:0022857">
    <property type="term" value="F:transmembrane transporter activity"/>
    <property type="evidence" value="ECO:0007669"/>
    <property type="project" value="InterPro"/>
</dbReference>
<keyword evidence="7 8" id="KW-0472">Membrane</keyword>
<feature type="transmembrane region" description="Helical" evidence="8">
    <location>
        <begin position="229"/>
        <end position="257"/>
    </location>
</feature>
<dbReference type="SUPFAM" id="SSF103473">
    <property type="entry name" value="MFS general substrate transporter"/>
    <property type="match status" value="1"/>
</dbReference>
<keyword evidence="2" id="KW-0813">Transport</keyword>
<feature type="transmembrane region" description="Helical" evidence="8">
    <location>
        <begin position="61"/>
        <end position="78"/>
    </location>
</feature>
<keyword evidence="4 10" id="KW-0762">Sugar transport</keyword>
<evidence type="ECO:0000256" key="5">
    <source>
        <dbReference type="ARBA" id="ARBA00022692"/>
    </source>
</evidence>
<evidence type="ECO:0000259" key="9">
    <source>
        <dbReference type="PROSITE" id="PS50850"/>
    </source>
</evidence>
<reference evidence="10 11" key="1">
    <citation type="submission" date="2018-04" db="EMBL/GenBank/DDBJ databases">
        <authorList>
            <person name="Zhang X."/>
            <person name="Yuan J."/>
            <person name="Li F."/>
            <person name="Xiang J."/>
        </authorList>
    </citation>
    <scope>NUCLEOTIDE SEQUENCE [LARGE SCALE GENOMIC DNA]</scope>
    <source>
        <tissue evidence="10">Muscle</tissue>
    </source>
</reference>
<dbReference type="InterPro" id="IPR036259">
    <property type="entry name" value="MFS_trans_sf"/>
</dbReference>
<dbReference type="InterPro" id="IPR050549">
    <property type="entry name" value="MFS_Trehalose_Transporter"/>
</dbReference>
<feature type="transmembrane region" description="Helical" evidence="8">
    <location>
        <begin position="331"/>
        <end position="355"/>
    </location>
</feature>
<dbReference type="AlphaFoldDB" id="A0A3R7Q057"/>
<organism evidence="10 11">
    <name type="scientific">Penaeus vannamei</name>
    <name type="common">Whiteleg shrimp</name>
    <name type="synonym">Litopenaeus vannamei</name>
    <dbReference type="NCBI Taxonomy" id="6689"/>
    <lineage>
        <taxon>Eukaryota</taxon>
        <taxon>Metazoa</taxon>
        <taxon>Ecdysozoa</taxon>
        <taxon>Arthropoda</taxon>
        <taxon>Crustacea</taxon>
        <taxon>Multicrustacea</taxon>
        <taxon>Malacostraca</taxon>
        <taxon>Eumalacostraca</taxon>
        <taxon>Eucarida</taxon>
        <taxon>Decapoda</taxon>
        <taxon>Dendrobranchiata</taxon>
        <taxon>Penaeoidea</taxon>
        <taxon>Penaeidae</taxon>
        <taxon>Penaeus</taxon>
    </lineage>
</organism>
<evidence type="ECO:0000256" key="4">
    <source>
        <dbReference type="ARBA" id="ARBA00022597"/>
    </source>
</evidence>
<dbReference type="STRING" id="6689.A0A3R7Q057"/>
<keyword evidence="5 8" id="KW-0812">Transmembrane</keyword>
<evidence type="ECO:0000256" key="2">
    <source>
        <dbReference type="ARBA" id="ARBA00022448"/>
    </source>
</evidence>
<keyword evidence="6 8" id="KW-1133">Transmembrane helix</keyword>
<dbReference type="InterPro" id="IPR005828">
    <property type="entry name" value="MFS_sugar_transport-like"/>
</dbReference>
<gene>
    <name evidence="10" type="ORF">C7M84_016896</name>
</gene>
<dbReference type="FunFam" id="1.20.1250.20:FF:000218">
    <property type="entry name" value="facilitated trehalose transporter Tret1"/>
    <property type="match status" value="1"/>
</dbReference>
<feature type="transmembrane region" description="Helical" evidence="8">
    <location>
        <begin position="84"/>
        <end position="108"/>
    </location>
</feature>
<evidence type="ECO:0000256" key="3">
    <source>
        <dbReference type="ARBA" id="ARBA00022475"/>
    </source>
</evidence>
<protein>
    <submittedName>
        <fullName evidence="10">Sugar transporter 12</fullName>
    </submittedName>
</protein>
<dbReference type="Proteomes" id="UP000283509">
    <property type="component" value="Unassembled WGS sequence"/>
</dbReference>
<comment type="subcellular location">
    <subcellularLocation>
        <location evidence="1">Cell membrane</location>
        <topology evidence="1">Multi-pass membrane protein</topology>
    </subcellularLocation>
</comment>
<feature type="transmembrane region" description="Helical" evidence="8">
    <location>
        <begin position="30"/>
        <end position="54"/>
    </location>
</feature>
<evidence type="ECO:0000313" key="11">
    <source>
        <dbReference type="Proteomes" id="UP000283509"/>
    </source>
</evidence>
<accession>A0A3R7Q057</accession>
<dbReference type="GO" id="GO:0005886">
    <property type="term" value="C:plasma membrane"/>
    <property type="evidence" value="ECO:0007669"/>
    <property type="project" value="UniProtKB-SubCell"/>
</dbReference>